<dbReference type="EMBL" id="QZVS01000068">
    <property type="protein sequence ID" value="RJT89811.1"/>
    <property type="molecule type" value="Genomic_DNA"/>
</dbReference>
<accession>A0A3A5MLE5</accession>
<organism evidence="1 2">
    <name type="scientific">Cryobacterium melibiosiphilum</name>
    <dbReference type="NCBI Taxonomy" id="995039"/>
    <lineage>
        <taxon>Bacteria</taxon>
        <taxon>Bacillati</taxon>
        <taxon>Actinomycetota</taxon>
        <taxon>Actinomycetes</taxon>
        <taxon>Micrococcales</taxon>
        <taxon>Microbacteriaceae</taxon>
        <taxon>Cryobacterium</taxon>
    </lineage>
</organism>
<evidence type="ECO:0000313" key="2">
    <source>
        <dbReference type="Proteomes" id="UP000272015"/>
    </source>
</evidence>
<dbReference type="AlphaFoldDB" id="A0A3A5MLE5"/>
<proteinExistence type="predicted"/>
<gene>
    <name evidence="1" type="ORF">D6T64_05610</name>
</gene>
<sequence length="146" mass="15214">MANDSNGIYKYTESEAVPSTFSAFLNKLAASVSTRIGQIQDTLTTNIADTGWSNLVLGSGATAPDSTLRPMIRRKNGIVYIMGRMTQSGAVGFTIPAGYRPAQNLRTMGQAGSTGSAVVVLVIPTDGAAYTSADATINLAHSWPVG</sequence>
<name>A0A3A5MLE5_9MICO</name>
<protein>
    <submittedName>
        <fullName evidence="1">Uncharacterized protein</fullName>
    </submittedName>
</protein>
<comment type="caution">
    <text evidence="1">The sequence shown here is derived from an EMBL/GenBank/DDBJ whole genome shotgun (WGS) entry which is preliminary data.</text>
</comment>
<dbReference type="Proteomes" id="UP000272015">
    <property type="component" value="Unassembled WGS sequence"/>
</dbReference>
<keyword evidence="2" id="KW-1185">Reference proteome</keyword>
<dbReference type="RefSeq" id="WP_119972917.1">
    <property type="nucleotide sequence ID" value="NZ_JBHSQA010000008.1"/>
</dbReference>
<reference evidence="1 2" key="1">
    <citation type="submission" date="2018-09" db="EMBL/GenBank/DDBJ databases">
        <title>Novel species of Cryobacterium.</title>
        <authorList>
            <person name="Liu Q."/>
            <person name="Xin Y.-H."/>
        </authorList>
    </citation>
    <scope>NUCLEOTIDE SEQUENCE [LARGE SCALE GENOMIC DNA]</scope>
    <source>
        <strain evidence="1 2">Hh39</strain>
    </source>
</reference>
<evidence type="ECO:0000313" key="1">
    <source>
        <dbReference type="EMBL" id="RJT89811.1"/>
    </source>
</evidence>